<dbReference type="FunFam" id="1.20.1250.20:FF:000011">
    <property type="entry name" value="MFS multidrug transporter, putative"/>
    <property type="match status" value="1"/>
</dbReference>
<name>A0A1Y0K5J8_9PEZI</name>
<evidence type="ECO:0000259" key="9">
    <source>
        <dbReference type="PROSITE" id="PS50850"/>
    </source>
</evidence>
<reference evidence="10" key="1">
    <citation type="journal article" date="2017" name="Mol. Plant Microbe Interact.">
        <title>Complementation of CTB7 in the Maize Pathogen Cercospora zeina Overcomes the Lack of In Vitro Cercosporin Production.</title>
        <authorList>
            <person name="Swart V."/>
            <person name="Crampton B.G."/>
            <person name="Ridenour J."/>
            <person name="Bluhm B."/>
            <person name="Olivier N."/>
            <person name="Meyer M."/>
            <person name="Berger D.K."/>
        </authorList>
    </citation>
    <scope>NUCLEOTIDE SEQUENCE</scope>
    <source>
        <strain evidence="10">CMW25467</strain>
    </source>
</reference>
<dbReference type="AlphaFoldDB" id="A0A1Y0K5J8"/>
<evidence type="ECO:0000256" key="1">
    <source>
        <dbReference type="ARBA" id="ARBA00004141"/>
    </source>
</evidence>
<dbReference type="PANTHER" id="PTHR23502:SF47">
    <property type="entry name" value="MAJOR FACILITATOR SUPERFAMILY (MFS) PROFILE DOMAIN-CONTAINING PROTEIN-RELATED"/>
    <property type="match status" value="1"/>
</dbReference>
<keyword evidence="4" id="KW-0472">Membrane</keyword>
<proteinExistence type="inferred from homology"/>
<dbReference type="GO" id="GO:0005886">
    <property type="term" value="C:plasma membrane"/>
    <property type="evidence" value="ECO:0007669"/>
    <property type="project" value="TreeGrafter"/>
</dbReference>
<gene>
    <name evidence="10" type="primary">CTB4</name>
</gene>
<dbReference type="SUPFAM" id="SSF103473">
    <property type="entry name" value="MFS general substrate transporter"/>
    <property type="match status" value="1"/>
</dbReference>
<dbReference type="PROSITE" id="PS50850">
    <property type="entry name" value="MFS"/>
    <property type="match status" value="1"/>
</dbReference>
<evidence type="ECO:0000256" key="6">
    <source>
        <dbReference type="ARBA" id="ARBA00053977"/>
    </source>
</evidence>
<evidence type="ECO:0000256" key="2">
    <source>
        <dbReference type="ARBA" id="ARBA00022692"/>
    </source>
</evidence>
<accession>A0A1Y0K5J8</accession>
<keyword evidence="2" id="KW-0812">Transmembrane</keyword>
<dbReference type="Pfam" id="PF07690">
    <property type="entry name" value="MFS_1"/>
    <property type="match status" value="1"/>
</dbReference>
<evidence type="ECO:0000313" key="10">
    <source>
        <dbReference type="EMBL" id="ARU80382.1"/>
    </source>
</evidence>
<feature type="domain" description="Major facilitator superfamily (MFS) profile" evidence="9">
    <location>
        <begin position="74"/>
        <end position="505"/>
    </location>
</feature>
<dbReference type="GO" id="GO:0022857">
    <property type="term" value="F:transmembrane transporter activity"/>
    <property type="evidence" value="ECO:0007669"/>
    <property type="project" value="InterPro"/>
</dbReference>
<organism evidence="10">
    <name type="scientific">Cercospora zeina</name>
    <dbReference type="NCBI Taxonomy" id="348901"/>
    <lineage>
        <taxon>Eukaryota</taxon>
        <taxon>Fungi</taxon>
        <taxon>Dikarya</taxon>
        <taxon>Ascomycota</taxon>
        <taxon>Pezizomycotina</taxon>
        <taxon>Dothideomycetes</taxon>
        <taxon>Dothideomycetidae</taxon>
        <taxon>Mycosphaerellales</taxon>
        <taxon>Mycosphaerellaceae</taxon>
        <taxon>Cercospora</taxon>
    </lineage>
</organism>
<dbReference type="STRING" id="348901.A0A1Y0K5J8"/>
<evidence type="ECO:0000256" key="7">
    <source>
        <dbReference type="ARBA" id="ARBA00069139"/>
    </source>
</evidence>
<evidence type="ECO:0000256" key="3">
    <source>
        <dbReference type="ARBA" id="ARBA00022989"/>
    </source>
</evidence>
<comment type="function">
    <text evidence="6">MFS transporter; part of the gene cluster that mediates the biosynthesis of cercosporin, a light-activated, non-host-selective toxin. The perylenequinone chromophore of cercosporin absorbs light energy to attain an electronically-activated triplet state and produces active oxygen species such as the hydroxyl radical, superoxide, hydrogen peroxide or singlet oxygen upon reaction with oxygen molecules. These reactive oxygen species cause damage to various cellular components including lipids, proteins and nucleic acids. Responsible for secretion and accumulation of cercosporin, but does not play any roles in self-protection against the toxicity of cercosporin.</text>
</comment>
<comment type="subcellular location">
    <subcellularLocation>
        <location evidence="1">Membrane</location>
        <topology evidence="1">Multi-pass membrane protein</topology>
    </subcellularLocation>
</comment>
<dbReference type="Gene3D" id="1.20.1250.20">
    <property type="entry name" value="MFS general substrate transporter like domains"/>
    <property type="match status" value="1"/>
</dbReference>
<dbReference type="EMBL" id="KY656140">
    <property type="protein sequence ID" value="ARU80382.1"/>
    <property type="molecule type" value="Genomic_DNA"/>
</dbReference>
<dbReference type="InterPro" id="IPR036259">
    <property type="entry name" value="MFS_trans_sf"/>
</dbReference>
<sequence>MAPSIADDDLDGLKRPHVTFSSGAASPPQSTAEAMEFEEQILETIKSEAYLVDWVGDNDKGDPQNLPYWRKWVITMSLALYALSTTFSSSVFGAATHVLAKEFALPAETVVLGCTSLFMVGFATGPVFWGPFSEAFGRTRPLIAGYLAFAILQLPIADAQSPTTIFCLRYLQGLTGAAPSSILSGTLADIWSPRERGFAMPTVGAFLTIGPILGPLIGSVLVQSALGWRWIANVVAIASFLIAICTFPFMPETYSPLLLARRAERMRHMTRNWAYRSKSEEARSSLGDFAERYLLRPARMLALEPILLMMTMYVSVSFVKGLLYNFFLAYPTSFIQERGWDQISASLPLISILVGVIMAGALLSFTTNSRWAPNANEGRPQETRLLLMMVGAVSLPAGMFCFAWTSSATMNPWPQILSGVPTGFGIHLINMQGLNYIIDSYKIYANSAVAANTFLRSLFAAGFPILATSMYATIGVKWGTTILALLAVTMIPIPILFYYFGANIRAKSKWQPPM</sequence>
<protein>
    <recommendedName>
        <fullName evidence="7">Cercosporin MFS transporter CTB4</fullName>
    </recommendedName>
    <alternativeName>
        <fullName evidence="8">Cercosporin toxin biosynthesis cluster protein 4</fullName>
    </alternativeName>
</protein>
<keyword evidence="3" id="KW-1133">Transmembrane helix</keyword>
<dbReference type="InterPro" id="IPR011701">
    <property type="entry name" value="MFS"/>
</dbReference>
<dbReference type="PANTHER" id="PTHR23502">
    <property type="entry name" value="MAJOR FACILITATOR SUPERFAMILY"/>
    <property type="match status" value="1"/>
</dbReference>
<evidence type="ECO:0000256" key="8">
    <source>
        <dbReference type="ARBA" id="ARBA00077167"/>
    </source>
</evidence>
<comment type="similarity">
    <text evidence="5">Belongs to the major facilitator superfamily. CAR1 family.</text>
</comment>
<evidence type="ECO:0000256" key="4">
    <source>
        <dbReference type="ARBA" id="ARBA00023136"/>
    </source>
</evidence>
<dbReference type="InterPro" id="IPR020846">
    <property type="entry name" value="MFS_dom"/>
</dbReference>
<evidence type="ECO:0000256" key="5">
    <source>
        <dbReference type="ARBA" id="ARBA00038347"/>
    </source>
</evidence>